<dbReference type="InterPro" id="IPR044066">
    <property type="entry name" value="TRIAD_supradom"/>
</dbReference>
<comment type="subcellular location">
    <subcellularLocation>
        <location evidence="2">Membrane</location>
        <topology evidence="2">Single-pass membrane protein</topology>
    </subcellularLocation>
</comment>
<evidence type="ECO:0000256" key="7">
    <source>
        <dbReference type="ARBA" id="ARBA00022723"/>
    </source>
</evidence>
<dbReference type="InterPro" id="IPR031127">
    <property type="entry name" value="E3_UB_ligase_RBR"/>
</dbReference>
<dbReference type="Proteomes" id="UP000692954">
    <property type="component" value="Unassembled WGS sequence"/>
</dbReference>
<evidence type="ECO:0000256" key="13">
    <source>
        <dbReference type="ARBA" id="ARBA00023136"/>
    </source>
</evidence>
<protein>
    <recommendedName>
        <fullName evidence="4">RBR-type E3 ubiquitin transferase</fullName>
        <ecNumber evidence="4">2.3.2.31</ecNumber>
    </recommendedName>
</protein>
<keyword evidence="10" id="KW-0833">Ubl conjugation pathway</keyword>
<sequence>MLPISNINQEETQFLQRKLERQQQNTIEVKDNQIKHGLDGFDHLGIQMKNENQNEEKIQQNFNDQEDQQKEVIRRNQNENQRWDLNSSSINESQIADEANNQIIQIQILQLPNPINHRDVEIQIDDRKNADNQIVKLGENKQVSIVNVDNNEEQQQQAICLICSLNQYQIMKALECEHQFCRNCYQEYLEDKIKIAKINNIPCLQEGCKMIFSEEIIQQFVHEQKFQQYLVFKKKLEIENDPNKKWCPAKGCNLFIEKDPKTNLINCQCGQIVCFNCGQIAHNGIQCEDAIQIDFKNALVKYQIKYCPKCKSHIQKNSGCNHMTCIQCQFEFCWVCLQPYHQYHYKYWSIRGCAIWSNGRFKIFTVIQNPDKMRKFFFIPRLILYIFRCPLLIIKLILKSISKSFVKPLVGLNKKLCKSKSPKLCLLKCIYYVLAELLILLIVILFFPFYFVFYRLGFEIQKFSAKGCGY</sequence>
<evidence type="ECO:0000313" key="17">
    <source>
        <dbReference type="Proteomes" id="UP000692954"/>
    </source>
</evidence>
<dbReference type="AlphaFoldDB" id="A0A8S1Q8E1"/>
<keyword evidence="13 14" id="KW-0472">Membrane</keyword>
<evidence type="ECO:0000256" key="1">
    <source>
        <dbReference type="ARBA" id="ARBA00001798"/>
    </source>
</evidence>
<dbReference type="GO" id="GO:0031090">
    <property type="term" value="C:organelle membrane"/>
    <property type="evidence" value="ECO:0007669"/>
    <property type="project" value="UniProtKB-ARBA"/>
</dbReference>
<keyword evidence="11" id="KW-0862">Zinc</keyword>
<evidence type="ECO:0000256" key="11">
    <source>
        <dbReference type="ARBA" id="ARBA00022833"/>
    </source>
</evidence>
<dbReference type="Pfam" id="PF22191">
    <property type="entry name" value="IBR_1"/>
    <property type="match status" value="1"/>
</dbReference>
<dbReference type="InterPro" id="IPR017907">
    <property type="entry name" value="Znf_RING_CS"/>
</dbReference>
<feature type="transmembrane region" description="Helical" evidence="14">
    <location>
        <begin position="378"/>
        <end position="398"/>
    </location>
</feature>
<dbReference type="OrthoDB" id="298931at2759"/>
<evidence type="ECO:0000256" key="2">
    <source>
        <dbReference type="ARBA" id="ARBA00004167"/>
    </source>
</evidence>
<evidence type="ECO:0000256" key="5">
    <source>
        <dbReference type="ARBA" id="ARBA00022679"/>
    </source>
</evidence>
<proteinExistence type="predicted"/>
<dbReference type="GO" id="GO:0008270">
    <property type="term" value="F:zinc ion binding"/>
    <property type="evidence" value="ECO:0007669"/>
    <property type="project" value="UniProtKB-KW"/>
</dbReference>
<evidence type="ECO:0000256" key="9">
    <source>
        <dbReference type="ARBA" id="ARBA00022771"/>
    </source>
</evidence>
<keyword evidence="7" id="KW-0479">Metal-binding</keyword>
<keyword evidence="8" id="KW-0677">Repeat</keyword>
<gene>
    <name evidence="16" type="ORF">PSON_ATCC_30995.1.T0990092</name>
</gene>
<dbReference type="Pfam" id="PF00097">
    <property type="entry name" value="zf-C3HC4"/>
    <property type="match status" value="1"/>
</dbReference>
<dbReference type="CDD" id="cd20336">
    <property type="entry name" value="Rcat_RBR"/>
    <property type="match status" value="1"/>
</dbReference>
<evidence type="ECO:0000256" key="12">
    <source>
        <dbReference type="ARBA" id="ARBA00022989"/>
    </source>
</evidence>
<evidence type="ECO:0000259" key="15">
    <source>
        <dbReference type="PROSITE" id="PS51873"/>
    </source>
</evidence>
<keyword evidence="12 14" id="KW-1133">Transmembrane helix</keyword>
<evidence type="ECO:0000256" key="14">
    <source>
        <dbReference type="SAM" id="Phobius"/>
    </source>
</evidence>
<comment type="catalytic activity">
    <reaction evidence="1">
        <text>[E2 ubiquitin-conjugating enzyme]-S-ubiquitinyl-L-cysteine + [acceptor protein]-L-lysine = [E2 ubiquitin-conjugating enzyme]-L-cysteine + [acceptor protein]-N(6)-ubiquitinyl-L-lysine.</text>
        <dbReference type="EC" id="2.3.2.31"/>
    </reaction>
</comment>
<accession>A0A8S1Q8E1</accession>
<keyword evidence="17" id="KW-1185">Reference proteome</keyword>
<reference evidence="16" key="1">
    <citation type="submission" date="2021-01" db="EMBL/GenBank/DDBJ databases">
        <authorList>
            <consortium name="Genoscope - CEA"/>
            <person name="William W."/>
        </authorList>
    </citation>
    <scope>NUCLEOTIDE SEQUENCE</scope>
</reference>
<dbReference type="EC" id="2.3.2.31" evidence="4"/>
<organism evidence="16 17">
    <name type="scientific">Paramecium sonneborni</name>
    <dbReference type="NCBI Taxonomy" id="65129"/>
    <lineage>
        <taxon>Eukaryota</taxon>
        <taxon>Sar</taxon>
        <taxon>Alveolata</taxon>
        <taxon>Ciliophora</taxon>
        <taxon>Intramacronucleata</taxon>
        <taxon>Oligohymenophorea</taxon>
        <taxon>Peniculida</taxon>
        <taxon>Parameciidae</taxon>
        <taxon>Paramecium</taxon>
    </lineage>
</organism>
<dbReference type="PROSITE" id="PS51873">
    <property type="entry name" value="TRIAD"/>
    <property type="match status" value="1"/>
</dbReference>
<keyword evidence="6 14" id="KW-0812">Transmembrane</keyword>
<dbReference type="PANTHER" id="PTHR11685">
    <property type="entry name" value="RBR FAMILY RING FINGER AND IBR DOMAIN-CONTAINING"/>
    <property type="match status" value="1"/>
</dbReference>
<dbReference type="GO" id="GO:0016567">
    <property type="term" value="P:protein ubiquitination"/>
    <property type="evidence" value="ECO:0007669"/>
    <property type="project" value="InterPro"/>
</dbReference>
<dbReference type="PROSITE" id="PS00518">
    <property type="entry name" value="ZF_RING_1"/>
    <property type="match status" value="1"/>
</dbReference>
<dbReference type="FunFam" id="3.30.40.10:FF:000051">
    <property type="entry name" value="RBR-type E3 ubiquitin transferase"/>
    <property type="match status" value="1"/>
</dbReference>
<name>A0A8S1Q8E1_9CILI</name>
<dbReference type="FunFam" id="1.20.120.1750:FF:000064">
    <property type="entry name" value="RBR-type E3 ubiquitin transferase"/>
    <property type="match status" value="1"/>
</dbReference>
<dbReference type="InterPro" id="IPR002867">
    <property type="entry name" value="IBR_dom"/>
</dbReference>
<dbReference type="GO" id="GO:0061630">
    <property type="term" value="F:ubiquitin protein ligase activity"/>
    <property type="evidence" value="ECO:0007669"/>
    <property type="project" value="UniProtKB-EC"/>
</dbReference>
<evidence type="ECO:0000256" key="4">
    <source>
        <dbReference type="ARBA" id="ARBA00012251"/>
    </source>
</evidence>
<evidence type="ECO:0000256" key="6">
    <source>
        <dbReference type="ARBA" id="ARBA00022692"/>
    </source>
</evidence>
<dbReference type="GO" id="GO:0005737">
    <property type="term" value="C:cytoplasm"/>
    <property type="evidence" value="ECO:0007669"/>
    <property type="project" value="UniProtKB-ARBA"/>
</dbReference>
<feature type="transmembrane region" description="Helical" evidence="14">
    <location>
        <begin position="429"/>
        <end position="453"/>
    </location>
</feature>
<dbReference type="InterPro" id="IPR018957">
    <property type="entry name" value="Znf_C3HC4_RING-type"/>
</dbReference>
<evidence type="ECO:0000313" key="16">
    <source>
        <dbReference type="EMBL" id="CAD8111859.1"/>
    </source>
</evidence>
<comment type="caution">
    <text evidence="16">The sequence shown here is derived from an EMBL/GenBank/DDBJ whole genome shotgun (WGS) entry which is preliminary data.</text>
</comment>
<dbReference type="EMBL" id="CAJJDN010000099">
    <property type="protein sequence ID" value="CAD8111859.1"/>
    <property type="molecule type" value="Genomic_DNA"/>
</dbReference>
<dbReference type="SMART" id="SM00647">
    <property type="entry name" value="IBR"/>
    <property type="match status" value="2"/>
</dbReference>
<comment type="pathway">
    <text evidence="3">Protein modification; protein ubiquitination.</text>
</comment>
<feature type="domain" description="RING-type" evidence="15">
    <location>
        <begin position="156"/>
        <end position="357"/>
    </location>
</feature>
<evidence type="ECO:0000256" key="3">
    <source>
        <dbReference type="ARBA" id="ARBA00004906"/>
    </source>
</evidence>
<dbReference type="Pfam" id="PF01485">
    <property type="entry name" value="IBR"/>
    <property type="match status" value="1"/>
</dbReference>
<keyword evidence="5" id="KW-0808">Transferase</keyword>
<evidence type="ECO:0000256" key="10">
    <source>
        <dbReference type="ARBA" id="ARBA00022786"/>
    </source>
</evidence>
<evidence type="ECO:0000256" key="8">
    <source>
        <dbReference type="ARBA" id="ARBA00022737"/>
    </source>
</evidence>
<keyword evidence="9" id="KW-0863">Zinc-finger</keyword>